<name>A0A6A6AH05_9PLEO</name>
<feature type="region of interest" description="Disordered" evidence="1">
    <location>
        <begin position="1"/>
        <end position="33"/>
    </location>
</feature>
<dbReference type="Proteomes" id="UP000799771">
    <property type="component" value="Unassembled WGS sequence"/>
</dbReference>
<dbReference type="GeneID" id="54410734"/>
<dbReference type="EMBL" id="ML977503">
    <property type="protein sequence ID" value="KAF2130846.1"/>
    <property type="molecule type" value="Genomic_DNA"/>
</dbReference>
<sequence>MDERGKAGALGLKESSWPEPFPGASAHGQENPAGALGCTALEYSGAGRPGGVTAESAARTVRYVPESSVGGADACGLQLRRWREMGRKQRWGEKAACGSLRTLGRGNGRKGSDGRKVHAGWCRCEQLSQRGKAMERLGKVKRAAGKCIFKPAALWSTPDGLPVGAGPRVTGVEALELAPPWSLLNCPRALEGARARGQRRGKGARRKTTALALPAVLLTLDCTLSTPFELSVCFEMSSSGHFPPSARGRLFSGQAPPPSARHVHQLHFAVRHTHPLLASNHTPPWAVSG</sequence>
<evidence type="ECO:0000313" key="2">
    <source>
        <dbReference type="EMBL" id="KAF2130846.1"/>
    </source>
</evidence>
<gene>
    <name evidence="2" type="ORF">P153DRAFT_384070</name>
</gene>
<protein>
    <submittedName>
        <fullName evidence="2">Uncharacterized protein</fullName>
    </submittedName>
</protein>
<reference evidence="2" key="1">
    <citation type="journal article" date="2020" name="Stud. Mycol.">
        <title>101 Dothideomycetes genomes: a test case for predicting lifestyles and emergence of pathogens.</title>
        <authorList>
            <person name="Haridas S."/>
            <person name="Albert R."/>
            <person name="Binder M."/>
            <person name="Bloem J."/>
            <person name="Labutti K."/>
            <person name="Salamov A."/>
            <person name="Andreopoulos B."/>
            <person name="Baker S."/>
            <person name="Barry K."/>
            <person name="Bills G."/>
            <person name="Bluhm B."/>
            <person name="Cannon C."/>
            <person name="Castanera R."/>
            <person name="Culley D."/>
            <person name="Daum C."/>
            <person name="Ezra D."/>
            <person name="Gonzalez J."/>
            <person name="Henrissat B."/>
            <person name="Kuo A."/>
            <person name="Liang C."/>
            <person name="Lipzen A."/>
            <person name="Lutzoni F."/>
            <person name="Magnuson J."/>
            <person name="Mondo S."/>
            <person name="Nolan M."/>
            <person name="Ohm R."/>
            <person name="Pangilinan J."/>
            <person name="Park H.-J."/>
            <person name="Ramirez L."/>
            <person name="Alfaro M."/>
            <person name="Sun H."/>
            <person name="Tritt A."/>
            <person name="Yoshinaga Y."/>
            <person name="Zwiers L.-H."/>
            <person name="Turgeon B."/>
            <person name="Goodwin S."/>
            <person name="Spatafora J."/>
            <person name="Crous P."/>
            <person name="Grigoriev I."/>
        </authorList>
    </citation>
    <scope>NUCLEOTIDE SEQUENCE</scope>
    <source>
        <strain evidence="2">CBS 119687</strain>
    </source>
</reference>
<evidence type="ECO:0000313" key="3">
    <source>
        <dbReference type="Proteomes" id="UP000799771"/>
    </source>
</evidence>
<dbReference type="RefSeq" id="XP_033525233.1">
    <property type="nucleotide sequence ID" value="XM_033670302.1"/>
</dbReference>
<proteinExistence type="predicted"/>
<dbReference type="AlphaFoldDB" id="A0A6A6AH05"/>
<organism evidence="2 3">
    <name type="scientific">Dothidotthia symphoricarpi CBS 119687</name>
    <dbReference type="NCBI Taxonomy" id="1392245"/>
    <lineage>
        <taxon>Eukaryota</taxon>
        <taxon>Fungi</taxon>
        <taxon>Dikarya</taxon>
        <taxon>Ascomycota</taxon>
        <taxon>Pezizomycotina</taxon>
        <taxon>Dothideomycetes</taxon>
        <taxon>Pleosporomycetidae</taxon>
        <taxon>Pleosporales</taxon>
        <taxon>Dothidotthiaceae</taxon>
        <taxon>Dothidotthia</taxon>
    </lineage>
</organism>
<accession>A0A6A6AH05</accession>
<evidence type="ECO:0000256" key="1">
    <source>
        <dbReference type="SAM" id="MobiDB-lite"/>
    </source>
</evidence>
<keyword evidence="3" id="KW-1185">Reference proteome</keyword>